<comment type="caution">
    <text evidence="4">The sequence shown here is derived from an EMBL/GenBank/DDBJ whole genome shotgun (WGS) entry which is preliminary data.</text>
</comment>
<dbReference type="PANTHER" id="PTHR44167:SF24">
    <property type="entry name" value="SERINE_THREONINE-PROTEIN KINASE CHK2"/>
    <property type="match status" value="1"/>
</dbReference>
<keyword evidence="2" id="KW-0812">Transmembrane</keyword>
<dbReference type="PROSITE" id="PS50011">
    <property type="entry name" value="PROTEIN_KINASE_DOM"/>
    <property type="match status" value="1"/>
</dbReference>
<dbReference type="GO" id="GO:0005737">
    <property type="term" value="C:cytoplasm"/>
    <property type="evidence" value="ECO:0007669"/>
    <property type="project" value="TreeGrafter"/>
</dbReference>
<dbReference type="InterPro" id="IPR011009">
    <property type="entry name" value="Kinase-like_dom_sf"/>
</dbReference>
<gene>
    <name evidence="4" type="ORF">QX51_06555</name>
</gene>
<dbReference type="AlphaFoldDB" id="A0A0B3VYK0"/>
<feature type="region of interest" description="Disordered" evidence="1">
    <location>
        <begin position="321"/>
        <end position="452"/>
    </location>
</feature>
<organism evidence="4 5">
    <name type="scientific">Terrisporobacter othiniensis</name>
    <dbReference type="NCBI Taxonomy" id="1577792"/>
    <lineage>
        <taxon>Bacteria</taxon>
        <taxon>Bacillati</taxon>
        <taxon>Bacillota</taxon>
        <taxon>Clostridia</taxon>
        <taxon>Peptostreptococcales</taxon>
        <taxon>Peptostreptococcaceae</taxon>
        <taxon>Terrisporobacter</taxon>
    </lineage>
</organism>
<evidence type="ECO:0000313" key="5">
    <source>
        <dbReference type="Proteomes" id="UP000031189"/>
    </source>
</evidence>
<name>A0A0B3VYK0_9FIRM</name>
<dbReference type="PANTHER" id="PTHR44167">
    <property type="entry name" value="OVARIAN-SPECIFIC SERINE/THREONINE-PROTEIN KINASE LOK-RELATED"/>
    <property type="match status" value="1"/>
</dbReference>
<keyword evidence="2" id="KW-0472">Membrane</keyword>
<dbReference type="Proteomes" id="UP000031189">
    <property type="component" value="Unassembled WGS sequence"/>
</dbReference>
<proteinExistence type="predicted"/>
<keyword evidence="5" id="KW-1185">Reference proteome</keyword>
<dbReference type="RefSeq" id="WP_039679096.1">
    <property type="nucleotide sequence ID" value="NZ_JAXECK010000012.1"/>
</dbReference>
<dbReference type="STRING" id="1577792.QX51_06555"/>
<dbReference type="Pfam" id="PF00069">
    <property type="entry name" value="Pkinase"/>
    <property type="match status" value="1"/>
</dbReference>
<dbReference type="OrthoDB" id="1757139at2"/>
<feature type="compositionally biased region" description="Low complexity" evidence="1">
    <location>
        <begin position="407"/>
        <end position="416"/>
    </location>
</feature>
<reference evidence="4 5" key="1">
    <citation type="submission" date="2014-12" db="EMBL/GenBank/DDBJ databases">
        <title>Draft genome sequence of Terrisporobacter sp. 08-306576, isolated from the blood culture of a bacteremia patient.</title>
        <authorList>
            <person name="Lund L.C."/>
            <person name="Sydenham T.V."/>
            <person name="Hogh S.V."/>
            <person name="Skov M.N."/>
            <person name="Kemp M."/>
            <person name="Justesen U.S."/>
        </authorList>
    </citation>
    <scope>NUCLEOTIDE SEQUENCE [LARGE SCALE GENOMIC DNA]</scope>
    <source>
        <strain evidence="4 5">08-306576</strain>
    </source>
</reference>
<feature type="domain" description="Protein kinase" evidence="3">
    <location>
        <begin position="8"/>
        <end position="262"/>
    </location>
</feature>
<feature type="transmembrane region" description="Helical" evidence="2">
    <location>
        <begin position="274"/>
        <end position="293"/>
    </location>
</feature>
<dbReference type="GO" id="GO:0004674">
    <property type="term" value="F:protein serine/threonine kinase activity"/>
    <property type="evidence" value="ECO:0007669"/>
    <property type="project" value="TreeGrafter"/>
</dbReference>
<dbReference type="SUPFAM" id="SSF56112">
    <property type="entry name" value="Protein kinase-like (PK-like)"/>
    <property type="match status" value="1"/>
</dbReference>
<evidence type="ECO:0000259" key="3">
    <source>
        <dbReference type="PROSITE" id="PS50011"/>
    </source>
</evidence>
<feature type="compositionally biased region" description="Acidic residues" evidence="1">
    <location>
        <begin position="441"/>
        <end position="452"/>
    </location>
</feature>
<evidence type="ECO:0000313" key="4">
    <source>
        <dbReference type="EMBL" id="KHS57814.1"/>
    </source>
</evidence>
<sequence>MNNFNEKYGERQIIKRGQWADTYRAVNSITQDIITLKVIVNNSNNKEYIDDLRKEVRILKDMENPNLICINTVGSIVGEENSYPYIECENFPGISLKEKLQAGKLSGVEAIKILKQVAEGLKEFHFKSIVYGKLSCDNIYIDENGTVKIDTLAYLEEKILNEPLEEEFNEEEDIYSLGVILFELLTKNTNFKPGKCKNEIYDEDLLYIIDKCTNKKFSIYEDLNKFVADADAYLEYIKEGAAVDTQEEVLIEEDDEEYEVEIKKNSYKTTPLQLIIRLGVCLLVFLILATTINGGSLFNNKKKEETASAKPPVQPVVTKLEEEILEDEEPVDEEATEVKPASNDKDNYSEPVYNNTDDNSNNNDTSNDYYPNNGNSNNNNNNNNGNNSGNTGNNSGGQYPGEDDTDNPGGDTNNPGDGSGEETPTPEPLPDPNPEPTPDSGDSDIGLESETE</sequence>
<feature type="compositionally biased region" description="Low complexity" evidence="1">
    <location>
        <begin position="354"/>
        <end position="393"/>
    </location>
</feature>
<feature type="compositionally biased region" description="Pro residues" evidence="1">
    <location>
        <begin position="425"/>
        <end position="437"/>
    </location>
</feature>
<dbReference type="Gene3D" id="1.10.510.10">
    <property type="entry name" value="Transferase(Phosphotransferase) domain 1"/>
    <property type="match status" value="1"/>
</dbReference>
<evidence type="ECO:0000256" key="1">
    <source>
        <dbReference type="SAM" id="MobiDB-lite"/>
    </source>
</evidence>
<evidence type="ECO:0000256" key="2">
    <source>
        <dbReference type="SAM" id="Phobius"/>
    </source>
</evidence>
<dbReference type="Gene3D" id="3.30.200.20">
    <property type="entry name" value="Phosphorylase Kinase, domain 1"/>
    <property type="match status" value="1"/>
</dbReference>
<protein>
    <recommendedName>
        <fullName evidence="3">Protein kinase domain-containing protein</fullName>
    </recommendedName>
</protein>
<dbReference type="GO" id="GO:0005524">
    <property type="term" value="F:ATP binding"/>
    <property type="evidence" value="ECO:0007669"/>
    <property type="project" value="InterPro"/>
</dbReference>
<dbReference type="InterPro" id="IPR000719">
    <property type="entry name" value="Prot_kinase_dom"/>
</dbReference>
<keyword evidence="2" id="KW-1133">Transmembrane helix</keyword>
<feature type="compositionally biased region" description="Acidic residues" evidence="1">
    <location>
        <begin position="323"/>
        <end position="335"/>
    </location>
</feature>
<dbReference type="EMBL" id="JWHR01000064">
    <property type="protein sequence ID" value="KHS57814.1"/>
    <property type="molecule type" value="Genomic_DNA"/>
</dbReference>
<accession>A0A0B3VYK0</accession>